<keyword evidence="1" id="KW-1133">Transmembrane helix</keyword>
<sequence>MSFPALVFWAIFVIPLIVFLIWVMKQDKRKGKTGLIILAILVIGVIIYMYSKHMFDSETLMTR</sequence>
<keyword evidence="1" id="KW-0812">Transmembrane</keyword>
<comment type="caution">
    <text evidence="2">The sequence shown here is derived from an EMBL/GenBank/DDBJ whole genome shotgun (WGS) entry which is preliminary data.</text>
</comment>
<protein>
    <submittedName>
        <fullName evidence="2">Uncharacterized protein</fullName>
    </submittedName>
</protein>
<gene>
    <name evidence="2" type="ORF">EOD41_20160</name>
</gene>
<organism evidence="2 3">
    <name type="scientific">Mucilaginibacter limnophilus</name>
    <dbReference type="NCBI Taxonomy" id="1932778"/>
    <lineage>
        <taxon>Bacteria</taxon>
        <taxon>Pseudomonadati</taxon>
        <taxon>Bacteroidota</taxon>
        <taxon>Sphingobacteriia</taxon>
        <taxon>Sphingobacteriales</taxon>
        <taxon>Sphingobacteriaceae</taxon>
        <taxon>Mucilaginibacter</taxon>
    </lineage>
</organism>
<dbReference type="OrthoDB" id="799516at2"/>
<dbReference type="RefSeq" id="WP_127708530.1">
    <property type="nucleotide sequence ID" value="NZ_SACK01000016.1"/>
</dbReference>
<evidence type="ECO:0000313" key="3">
    <source>
        <dbReference type="Proteomes" id="UP000282759"/>
    </source>
</evidence>
<dbReference type="EMBL" id="SACK01000016">
    <property type="protein sequence ID" value="RVT96485.1"/>
    <property type="molecule type" value="Genomic_DNA"/>
</dbReference>
<dbReference type="AlphaFoldDB" id="A0A3S2V5N2"/>
<evidence type="ECO:0000256" key="1">
    <source>
        <dbReference type="SAM" id="Phobius"/>
    </source>
</evidence>
<dbReference type="Proteomes" id="UP000282759">
    <property type="component" value="Unassembled WGS sequence"/>
</dbReference>
<keyword evidence="3" id="KW-1185">Reference proteome</keyword>
<feature type="transmembrane region" description="Helical" evidence="1">
    <location>
        <begin position="6"/>
        <end position="23"/>
    </location>
</feature>
<name>A0A3S2V5N2_9SPHI</name>
<evidence type="ECO:0000313" key="2">
    <source>
        <dbReference type="EMBL" id="RVT96485.1"/>
    </source>
</evidence>
<feature type="transmembrane region" description="Helical" evidence="1">
    <location>
        <begin position="35"/>
        <end position="51"/>
    </location>
</feature>
<reference evidence="2 3" key="1">
    <citation type="submission" date="2019-01" db="EMBL/GenBank/DDBJ databases">
        <authorList>
            <person name="Chen W.-M."/>
        </authorList>
    </citation>
    <scope>NUCLEOTIDE SEQUENCE [LARGE SCALE GENOMIC DNA]</scope>
    <source>
        <strain evidence="2 3">YBJ-36</strain>
    </source>
</reference>
<keyword evidence="1" id="KW-0472">Membrane</keyword>
<accession>A0A3S2V5N2</accession>
<proteinExistence type="predicted"/>